<feature type="domain" description="3-hydroxyisobutyrate dehydrogenase-like NAD-binding" evidence="4">
    <location>
        <begin position="166"/>
        <end position="286"/>
    </location>
</feature>
<dbReference type="SUPFAM" id="SSF48179">
    <property type="entry name" value="6-phosphogluconate dehydrogenase C-terminal domain-like"/>
    <property type="match status" value="1"/>
</dbReference>
<dbReference type="InterPro" id="IPR002204">
    <property type="entry name" value="3-OH-isobutyrate_DH-rel_CS"/>
</dbReference>
<dbReference type="Gene3D" id="1.10.1040.10">
    <property type="entry name" value="N-(1-d-carboxylethyl)-l-norvaline Dehydrogenase, domain 2"/>
    <property type="match status" value="1"/>
</dbReference>
<dbReference type="RefSeq" id="WP_241793265.1">
    <property type="nucleotide sequence ID" value="NZ_JALBUU010000028.1"/>
</dbReference>
<evidence type="ECO:0000313" key="5">
    <source>
        <dbReference type="EMBL" id="MCI0755020.1"/>
    </source>
</evidence>
<dbReference type="InterPro" id="IPR013328">
    <property type="entry name" value="6PGD_dom2"/>
</dbReference>
<dbReference type="EMBL" id="JALBUU010000028">
    <property type="protein sequence ID" value="MCI0755020.1"/>
    <property type="molecule type" value="Genomic_DNA"/>
</dbReference>
<protein>
    <submittedName>
        <fullName evidence="5">NAD(P)-dependent oxidoreductase</fullName>
    </submittedName>
</protein>
<accession>A0ABS9W7Y9</accession>
<name>A0ABS9W7Y9_9PROT</name>
<keyword evidence="1" id="KW-0560">Oxidoreductase</keyword>
<dbReference type="Pfam" id="PF03446">
    <property type="entry name" value="NAD_binding_2"/>
    <property type="match status" value="1"/>
</dbReference>
<dbReference type="InterPro" id="IPR036291">
    <property type="entry name" value="NAD(P)-bd_dom_sf"/>
</dbReference>
<organism evidence="5 6">
    <name type="scientific">Teichococcus vastitatis</name>
    <dbReference type="NCBI Taxonomy" id="2307076"/>
    <lineage>
        <taxon>Bacteria</taxon>
        <taxon>Pseudomonadati</taxon>
        <taxon>Pseudomonadota</taxon>
        <taxon>Alphaproteobacteria</taxon>
        <taxon>Acetobacterales</taxon>
        <taxon>Roseomonadaceae</taxon>
        <taxon>Roseomonas</taxon>
    </lineage>
</organism>
<evidence type="ECO:0000313" key="6">
    <source>
        <dbReference type="Proteomes" id="UP001201985"/>
    </source>
</evidence>
<reference evidence="5 6" key="1">
    <citation type="submission" date="2022-03" db="EMBL/GenBank/DDBJ databases">
        <title>Complete genome analysis of Roseomonas KG 17.1 : a prolific producer of plant growth promoters.</title>
        <authorList>
            <person name="Saadouli I."/>
            <person name="Najjari A."/>
            <person name="Mosbah A."/>
            <person name="Ouzari H.I."/>
        </authorList>
    </citation>
    <scope>NUCLEOTIDE SEQUENCE [LARGE SCALE GENOMIC DNA]</scope>
    <source>
        <strain evidence="5 6">KG17-1</strain>
    </source>
</reference>
<keyword evidence="2" id="KW-0520">NAD</keyword>
<evidence type="ECO:0000259" key="3">
    <source>
        <dbReference type="Pfam" id="PF03446"/>
    </source>
</evidence>
<sequence>MAQEVVGFIGLGQMGSRMAARLLDARHGLVVFDRSDAAMRPLVARGARAAASPAEVAELAGTVMASLPTPEVVRSVALGPDGAIHGKRMTRFVDFSTTGPRVTRDVAAALADAGKASVDAPVSGGITGAEKGTLAIMVSGPRGEFEAVEPMLRRLGNPFFCGEGAGQAQVLKLCNNLLAATALAISSEAIVMGVKAGLDPSLMCEVINNSSGRNSATQDKFPRAVIPRSFDFGFTTGLSHKDVRLCVDEAEAMGVPMVVGSAVRQMLAVTSAAFGADSDFTSIAKVVEQWAGVEVRGASPAAPAGGLTPAGC</sequence>
<dbReference type="Gene3D" id="3.40.50.720">
    <property type="entry name" value="NAD(P)-binding Rossmann-like Domain"/>
    <property type="match status" value="1"/>
</dbReference>
<dbReference type="InterPro" id="IPR015815">
    <property type="entry name" value="HIBADH-related"/>
</dbReference>
<dbReference type="Pfam" id="PF14833">
    <property type="entry name" value="NAD_binding_11"/>
    <property type="match status" value="1"/>
</dbReference>
<dbReference type="PROSITE" id="PS00895">
    <property type="entry name" value="3_HYDROXYISOBUT_DH"/>
    <property type="match status" value="1"/>
</dbReference>
<proteinExistence type="predicted"/>
<dbReference type="Proteomes" id="UP001201985">
    <property type="component" value="Unassembled WGS sequence"/>
</dbReference>
<dbReference type="PANTHER" id="PTHR22981">
    <property type="entry name" value="3-HYDROXYISOBUTYRATE DEHYDROGENASE-RELATED"/>
    <property type="match status" value="1"/>
</dbReference>
<dbReference type="SUPFAM" id="SSF51735">
    <property type="entry name" value="NAD(P)-binding Rossmann-fold domains"/>
    <property type="match status" value="1"/>
</dbReference>
<comment type="caution">
    <text evidence="5">The sequence shown here is derived from an EMBL/GenBank/DDBJ whole genome shotgun (WGS) entry which is preliminary data.</text>
</comment>
<dbReference type="InterPro" id="IPR008927">
    <property type="entry name" value="6-PGluconate_DH-like_C_sf"/>
</dbReference>
<evidence type="ECO:0000259" key="4">
    <source>
        <dbReference type="Pfam" id="PF14833"/>
    </source>
</evidence>
<dbReference type="InterPro" id="IPR029154">
    <property type="entry name" value="HIBADH-like_NADP-bd"/>
</dbReference>
<evidence type="ECO:0000256" key="1">
    <source>
        <dbReference type="ARBA" id="ARBA00023002"/>
    </source>
</evidence>
<feature type="domain" description="6-phosphogluconate dehydrogenase NADP-binding" evidence="3">
    <location>
        <begin position="6"/>
        <end position="161"/>
    </location>
</feature>
<dbReference type="PIRSF" id="PIRSF000103">
    <property type="entry name" value="HIBADH"/>
    <property type="match status" value="1"/>
</dbReference>
<dbReference type="InterPro" id="IPR006115">
    <property type="entry name" value="6PGDH_NADP-bd"/>
</dbReference>
<evidence type="ECO:0000256" key="2">
    <source>
        <dbReference type="ARBA" id="ARBA00023027"/>
    </source>
</evidence>
<dbReference type="PANTHER" id="PTHR22981:SF7">
    <property type="entry name" value="3-HYDROXYISOBUTYRATE DEHYDROGENASE, MITOCHONDRIAL"/>
    <property type="match status" value="1"/>
</dbReference>
<gene>
    <name evidence="5" type="ORF">MON41_14955</name>
</gene>
<keyword evidence="6" id="KW-1185">Reference proteome</keyword>